<keyword evidence="1" id="KW-1133">Transmembrane helix</keyword>
<keyword evidence="3" id="KW-1185">Reference proteome</keyword>
<evidence type="ECO:0008006" key="4">
    <source>
        <dbReference type="Google" id="ProtNLM"/>
    </source>
</evidence>
<dbReference type="EMBL" id="BAABIG010000001">
    <property type="protein sequence ID" value="GAA4782182.1"/>
    <property type="molecule type" value="Genomic_DNA"/>
</dbReference>
<keyword evidence="1" id="KW-0472">Membrane</keyword>
<protein>
    <recommendedName>
        <fullName evidence="4">Gram-positive cocci surface proteins LPxTG domain-containing protein</fullName>
    </recommendedName>
</protein>
<sequence>MITNRLRNRSTNAVLEINEATQWLIGGAAVLIAGGGVALAMARRNRTDSPADDSAES</sequence>
<evidence type="ECO:0000313" key="3">
    <source>
        <dbReference type="Proteomes" id="UP001501265"/>
    </source>
</evidence>
<proteinExistence type="predicted"/>
<organism evidence="2 3">
    <name type="scientific">Streptomyces ziwulingensis</name>
    <dbReference type="NCBI Taxonomy" id="1045501"/>
    <lineage>
        <taxon>Bacteria</taxon>
        <taxon>Bacillati</taxon>
        <taxon>Actinomycetota</taxon>
        <taxon>Actinomycetes</taxon>
        <taxon>Kitasatosporales</taxon>
        <taxon>Streptomycetaceae</taxon>
        <taxon>Streptomyces</taxon>
    </lineage>
</organism>
<dbReference type="Proteomes" id="UP001501265">
    <property type="component" value="Unassembled WGS sequence"/>
</dbReference>
<keyword evidence="1" id="KW-0812">Transmembrane</keyword>
<feature type="transmembrane region" description="Helical" evidence="1">
    <location>
        <begin position="20"/>
        <end position="42"/>
    </location>
</feature>
<comment type="caution">
    <text evidence="2">The sequence shown here is derived from an EMBL/GenBank/DDBJ whole genome shotgun (WGS) entry which is preliminary data.</text>
</comment>
<accession>A0ABP9AKR1</accession>
<reference evidence="3" key="1">
    <citation type="journal article" date="2019" name="Int. J. Syst. Evol. Microbiol.">
        <title>The Global Catalogue of Microorganisms (GCM) 10K type strain sequencing project: providing services to taxonomists for standard genome sequencing and annotation.</title>
        <authorList>
            <consortium name="The Broad Institute Genomics Platform"/>
            <consortium name="The Broad Institute Genome Sequencing Center for Infectious Disease"/>
            <person name="Wu L."/>
            <person name="Ma J."/>
        </authorList>
    </citation>
    <scope>NUCLEOTIDE SEQUENCE [LARGE SCALE GENOMIC DNA]</scope>
    <source>
        <strain evidence="3">JCM 18081</strain>
    </source>
</reference>
<evidence type="ECO:0000256" key="1">
    <source>
        <dbReference type="SAM" id="Phobius"/>
    </source>
</evidence>
<evidence type="ECO:0000313" key="2">
    <source>
        <dbReference type="EMBL" id="GAA4782182.1"/>
    </source>
</evidence>
<gene>
    <name evidence="2" type="ORF">GCM10023220_00890</name>
</gene>
<name>A0ABP9AKR1_9ACTN</name>